<dbReference type="GO" id="GO:0016973">
    <property type="term" value="P:poly(A)+ mRNA export from nucleus"/>
    <property type="evidence" value="ECO:0007669"/>
    <property type="project" value="TreeGrafter"/>
</dbReference>
<feature type="region of interest" description="Disordered" evidence="11">
    <location>
        <begin position="1"/>
        <end position="77"/>
    </location>
</feature>
<dbReference type="SUPFAM" id="SSF52058">
    <property type="entry name" value="L domain-like"/>
    <property type="match status" value="1"/>
</dbReference>
<comment type="function">
    <text evidence="9">Involved in the export of mRNA from the nucleus to the cytoplasm.</text>
</comment>
<accession>A0A165J9R0</accession>
<dbReference type="STRING" id="1328760.A0A165J9R0"/>
<dbReference type="Gene3D" id="3.80.10.10">
    <property type="entry name" value="Ribonuclease Inhibitor"/>
    <property type="match status" value="1"/>
</dbReference>
<evidence type="ECO:0000313" key="14">
    <source>
        <dbReference type="EMBL" id="KZF25943.1"/>
    </source>
</evidence>
<keyword evidence="6" id="KW-0677">Repeat</keyword>
<keyword evidence="7" id="KW-0509">mRNA transport</keyword>
<feature type="domain" description="TAP-C" evidence="13">
    <location>
        <begin position="650"/>
        <end position="703"/>
    </location>
</feature>
<dbReference type="Proteomes" id="UP000076632">
    <property type="component" value="Unassembled WGS sequence"/>
</dbReference>
<dbReference type="GO" id="GO:0003723">
    <property type="term" value="F:RNA binding"/>
    <property type="evidence" value="ECO:0007669"/>
    <property type="project" value="TreeGrafter"/>
</dbReference>
<comment type="subcellular location">
    <subcellularLocation>
        <location evidence="1">Nucleus</location>
    </subcellularLocation>
</comment>
<dbReference type="InterPro" id="IPR009060">
    <property type="entry name" value="UBA-like_sf"/>
</dbReference>
<keyword evidence="5" id="KW-0433">Leucine-rich repeat</keyword>
<gene>
    <name evidence="14" type="ORF">L228DRAFT_264380</name>
</gene>
<evidence type="ECO:0000256" key="5">
    <source>
        <dbReference type="ARBA" id="ARBA00022614"/>
    </source>
</evidence>
<evidence type="ECO:0000256" key="2">
    <source>
        <dbReference type="ARBA" id="ARBA00009285"/>
    </source>
</evidence>
<dbReference type="InterPro" id="IPR057125">
    <property type="entry name" value="NXF1/2/3/5-like_LRR"/>
</dbReference>
<dbReference type="CDD" id="cd14342">
    <property type="entry name" value="UBA_TAP-C"/>
    <property type="match status" value="1"/>
</dbReference>
<proteinExistence type="inferred from homology"/>
<dbReference type="InterPro" id="IPR002075">
    <property type="entry name" value="NTF2_dom"/>
</dbReference>
<feature type="domain" description="NTF2" evidence="12">
    <location>
        <begin position="420"/>
        <end position="597"/>
    </location>
</feature>
<dbReference type="InterPro" id="IPR032710">
    <property type="entry name" value="NTF2-like_dom_sf"/>
</dbReference>
<dbReference type="InterPro" id="IPR005637">
    <property type="entry name" value="TAP_C_dom"/>
</dbReference>
<dbReference type="EMBL" id="KV407454">
    <property type="protein sequence ID" value="KZF25943.1"/>
    <property type="molecule type" value="Genomic_DNA"/>
</dbReference>
<dbReference type="PROSITE" id="PS51281">
    <property type="entry name" value="TAP_C"/>
    <property type="match status" value="1"/>
</dbReference>
<evidence type="ECO:0000256" key="4">
    <source>
        <dbReference type="ARBA" id="ARBA00022490"/>
    </source>
</evidence>
<keyword evidence="8" id="KW-0539">Nucleus</keyword>
<dbReference type="PROSITE" id="PS50177">
    <property type="entry name" value="NTF2_DOMAIN"/>
    <property type="match status" value="1"/>
</dbReference>
<protein>
    <recommendedName>
        <fullName evidence="10">mRNA export factor MEX67</fullName>
    </recommendedName>
</protein>
<evidence type="ECO:0000256" key="7">
    <source>
        <dbReference type="ARBA" id="ARBA00022816"/>
    </source>
</evidence>
<keyword evidence="15" id="KW-1185">Reference proteome</keyword>
<reference evidence="14 15" key="1">
    <citation type="journal article" date="2016" name="Fungal Biol.">
        <title>The genome of Xylona heveae provides a window into fungal endophytism.</title>
        <authorList>
            <person name="Gazis R."/>
            <person name="Kuo A."/>
            <person name="Riley R."/>
            <person name="LaButti K."/>
            <person name="Lipzen A."/>
            <person name="Lin J."/>
            <person name="Amirebrahimi M."/>
            <person name="Hesse C.N."/>
            <person name="Spatafora J.W."/>
            <person name="Henrissat B."/>
            <person name="Hainaut M."/>
            <person name="Grigoriev I.V."/>
            <person name="Hibbett D.S."/>
        </authorList>
    </citation>
    <scope>NUCLEOTIDE SEQUENCE [LARGE SCALE GENOMIC DNA]</scope>
    <source>
        <strain evidence="14 15">TC161</strain>
    </source>
</reference>
<evidence type="ECO:0000256" key="11">
    <source>
        <dbReference type="SAM" id="MobiDB-lite"/>
    </source>
</evidence>
<dbReference type="OMA" id="YGGHEAW"/>
<dbReference type="SUPFAM" id="SSF54427">
    <property type="entry name" value="NTF2-like"/>
    <property type="match status" value="1"/>
</dbReference>
<dbReference type="RefSeq" id="XP_018191498.1">
    <property type="nucleotide sequence ID" value="XM_018334571.1"/>
</dbReference>
<dbReference type="Pfam" id="PF22602">
    <property type="entry name" value="NXF_NTF2"/>
    <property type="match status" value="1"/>
</dbReference>
<dbReference type="InParanoid" id="A0A165J9R0"/>
<dbReference type="SUPFAM" id="SSF46934">
    <property type="entry name" value="UBA-like"/>
    <property type="match status" value="1"/>
</dbReference>
<dbReference type="Pfam" id="PF24048">
    <property type="entry name" value="LRR_NXF1-5"/>
    <property type="match status" value="1"/>
</dbReference>
<dbReference type="InterPro" id="IPR030217">
    <property type="entry name" value="NXF_fam"/>
</dbReference>
<dbReference type="FunFam" id="3.80.10.10:FF:000296">
    <property type="entry name" value="mRNA export factor MEX67"/>
    <property type="match status" value="1"/>
</dbReference>
<evidence type="ECO:0000256" key="3">
    <source>
        <dbReference type="ARBA" id="ARBA00022448"/>
    </source>
</evidence>
<evidence type="ECO:0000256" key="6">
    <source>
        <dbReference type="ARBA" id="ARBA00022737"/>
    </source>
</evidence>
<dbReference type="GO" id="GO:0042272">
    <property type="term" value="C:nuclear RNA export factor complex"/>
    <property type="evidence" value="ECO:0007669"/>
    <property type="project" value="UniProtKB-ARBA"/>
</dbReference>
<name>A0A165J9R0_XYLHT</name>
<sequence>MSQRRNAGSRNKGPARGGISKRRTGPVRLDRDGDLDMDVAGGKSGAGRGRGAEKTGNAGRDVLKSAPQRGPLSGAGLQKAILRGMATGDAKVRGPREVGVDGVLKEMTGGKARGRDKQDHRLDQVSVRGLKQSKAASNPDGGLKDLLAFLERKATGPDTPAREAVRIRKSRTEGEAVIVSVRPEDVPKLLRISSYTFAGVPLTIEKYNGPETSGTGAAAPTESPQVVDIKQKMTSVLSRRYDPALKLLNLSALGHDEELVSMGLFQSVSTESKFFPALMKVCDTFFSSAQQKREAVHSVSLANNELPNVMSVTTLSQTFPDIQNLDLSHNKFKDLRAMENWRRRFPFLDHLVLTDNPLETQEPNYKESILKWYPTLRILNGQQVRSDEEVAAIAQKRANAVRGVLPLPVQAADFRDEAQIGENFIKQFFLGFDTDRAALANGYYDAKSQFSLSVNTSAPRAPQQGQDIKSQTWDAYIKKSRNLSKISHLPARMARVYTGPESILSCWTSLPATRHANITAEPLKWLVECHSLPGLPDPSGQSPGGVGGLIVMVHGEFDELNVATGQTIMTRSFDRTFVLGPGAGIGGIRVISDVLVLRAYGGNTAWLPEGTAPAQTTSDGQAQPSALTPTAPQIPENFAVAVPGKSEEQLQQELMLAEMSKRTNMTLEYSRMCLEQTGWNFDSALAAYESAKEMLPPNAFMQGI</sequence>
<evidence type="ECO:0000256" key="8">
    <source>
        <dbReference type="ARBA" id="ARBA00023242"/>
    </source>
</evidence>
<dbReference type="Gene3D" id="3.10.450.50">
    <property type="match status" value="1"/>
</dbReference>
<dbReference type="PANTHER" id="PTHR10662:SF22">
    <property type="entry name" value="NUCLEAR RNA EXPORT FACTOR 1"/>
    <property type="match status" value="1"/>
</dbReference>
<dbReference type="InterPro" id="IPR018222">
    <property type="entry name" value="Nuclear_transport_factor_2_euk"/>
</dbReference>
<dbReference type="SMART" id="SM00804">
    <property type="entry name" value="TAP_C"/>
    <property type="match status" value="1"/>
</dbReference>
<dbReference type="AlphaFoldDB" id="A0A165J9R0"/>
<evidence type="ECO:0000256" key="10">
    <source>
        <dbReference type="ARBA" id="ARBA00069694"/>
    </source>
</evidence>
<dbReference type="FunFam" id="1.10.8.10:FF:000018">
    <property type="entry name" value="Nuclear RNA export factor 1"/>
    <property type="match status" value="1"/>
</dbReference>
<dbReference type="PANTHER" id="PTHR10662">
    <property type="entry name" value="NUCLEAR RNA EXPORT FACTOR"/>
    <property type="match status" value="1"/>
</dbReference>
<keyword evidence="4" id="KW-0963">Cytoplasm</keyword>
<evidence type="ECO:0000256" key="1">
    <source>
        <dbReference type="ARBA" id="ARBA00004123"/>
    </source>
</evidence>
<dbReference type="Pfam" id="PF03943">
    <property type="entry name" value="TAP_C"/>
    <property type="match status" value="1"/>
</dbReference>
<dbReference type="Gene3D" id="1.10.8.10">
    <property type="entry name" value="DNA helicase RuvA subunit, C-terminal domain"/>
    <property type="match status" value="1"/>
</dbReference>
<evidence type="ECO:0000259" key="12">
    <source>
        <dbReference type="PROSITE" id="PS50177"/>
    </source>
</evidence>
<dbReference type="InterPro" id="IPR032675">
    <property type="entry name" value="LRR_dom_sf"/>
</dbReference>
<keyword evidence="3" id="KW-0813">Transport</keyword>
<organism evidence="14 15">
    <name type="scientific">Xylona heveae (strain CBS 132557 / TC161)</name>
    <dbReference type="NCBI Taxonomy" id="1328760"/>
    <lineage>
        <taxon>Eukaryota</taxon>
        <taxon>Fungi</taxon>
        <taxon>Dikarya</taxon>
        <taxon>Ascomycota</taxon>
        <taxon>Pezizomycotina</taxon>
        <taxon>Xylonomycetes</taxon>
        <taxon>Xylonales</taxon>
        <taxon>Xylonaceae</taxon>
        <taxon>Xylona</taxon>
    </lineage>
</organism>
<comment type="similarity">
    <text evidence="2">Belongs to the NXF family.</text>
</comment>
<dbReference type="OrthoDB" id="25872at2759"/>
<dbReference type="FunFam" id="3.10.450.50:FF:000013">
    <property type="entry name" value="mRNA export factor mex67"/>
    <property type="match status" value="1"/>
</dbReference>
<evidence type="ECO:0000259" key="13">
    <source>
        <dbReference type="PROSITE" id="PS51281"/>
    </source>
</evidence>
<dbReference type="FunCoup" id="A0A165J9R0">
    <property type="interactions" value="481"/>
</dbReference>
<evidence type="ECO:0000256" key="9">
    <source>
        <dbReference type="ARBA" id="ARBA00055253"/>
    </source>
</evidence>
<evidence type="ECO:0000313" key="15">
    <source>
        <dbReference type="Proteomes" id="UP000076632"/>
    </source>
</evidence>
<dbReference type="GeneID" id="28899708"/>